<evidence type="ECO:0000313" key="4">
    <source>
        <dbReference type="WBParaSite" id="PgR016_g075_t02"/>
    </source>
</evidence>
<dbReference type="AlphaFoldDB" id="A0A915AXE8"/>
<evidence type="ECO:0000313" key="3">
    <source>
        <dbReference type="WBParaSite" id="PgR016_g075_t01"/>
    </source>
</evidence>
<keyword evidence="2" id="KW-1185">Reference proteome</keyword>
<proteinExistence type="predicted"/>
<name>A0A915AXE8_PARUN</name>
<dbReference type="Proteomes" id="UP000887569">
    <property type="component" value="Unplaced"/>
</dbReference>
<accession>A0A915AXE8</accession>
<organism evidence="2 4">
    <name type="scientific">Parascaris univalens</name>
    <name type="common">Nematode worm</name>
    <dbReference type="NCBI Taxonomy" id="6257"/>
    <lineage>
        <taxon>Eukaryota</taxon>
        <taxon>Metazoa</taxon>
        <taxon>Ecdysozoa</taxon>
        <taxon>Nematoda</taxon>
        <taxon>Chromadorea</taxon>
        <taxon>Rhabditida</taxon>
        <taxon>Spirurina</taxon>
        <taxon>Ascaridomorpha</taxon>
        <taxon>Ascaridoidea</taxon>
        <taxon>Ascarididae</taxon>
        <taxon>Parascaris</taxon>
    </lineage>
</organism>
<evidence type="ECO:0000256" key="1">
    <source>
        <dbReference type="SAM" id="MobiDB-lite"/>
    </source>
</evidence>
<sequence length="88" mass="9126">SLSKLLKADHFGRRIGGIVSSGSAACSSLPRPLIIPCSSLYKLSSVILSNSSLVLVRSCTMRMSSAQSSSPAVAGPSSSTVPHNLRPR</sequence>
<evidence type="ECO:0000313" key="2">
    <source>
        <dbReference type="Proteomes" id="UP000887569"/>
    </source>
</evidence>
<reference evidence="3 4" key="1">
    <citation type="submission" date="2022-11" db="UniProtKB">
        <authorList>
            <consortium name="WormBaseParasite"/>
        </authorList>
    </citation>
    <scope>IDENTIFICATION</scope>
</reference>
<dbReference type="WBParaSite" id="PgR016_g075_t02">
    <property type="protein sequence ID" value="PgR016_g075_t02"/>
    <property type="gene ID" value="PgR016_g075"/>
</dbReference>
<feature type="region of interest" description="Disordered" evidence="1">
    <location>
        <begin position="66"/>
        <end position="88"/>
    </location>
</feature>
<protein>
    <submittedName>
        <fullName evidence="3 4">Uncharacterized protein</fullName>
    </submittedName>
</protein>
<feature type="compositionally biased region" description="Low complexity" evidence="1">
    <location>
        <begin position="66"/>
        <end position="82"/>
    </location>
</feature>
<dbReference type="WBParaSite" id="PgR016_g075_t01">
    <property type="protein sequence ID" value="PgR016_g075_t01"/>
    <property type="gene ID" value="PgR016_g075"/>
</dbReference>